<evidence type="ECO:0000313" key="1">
    <source>
        <dbReference type="EMBL" id="KAB2612812.1"/>
    </source>
</evidence>
<accession>A0A5N5GH18</accession>
<keyword evidence="2" id="KW-1185">Reference proteome</keyword>
<evidence type="ECO:0000313" key="2">
    <source>
        <dbReference type="Proteomes" id="UP000327157"/>
    </source>
</evidence>
<reference evidence="1 2" key="1">
    <citation type="submission" date="2019-09" db="EMBL/GenBank/DDBJ databases">
        <authorList>
            <person name="Ou C."/>
        </authorList>
    </citation>
    <scope>NUCLEOTIDE SEQUENCE [LARGE SCALE GENOMIC DNA]</scope>
    <source>
        <strain evidence="1">S2</strain>
        <tissue evidence="1">Leaf</tissue>
    </source>
</reference>
<dbReference type="OrthoDB" id="1750221at2759"/>
<reference evidence="2" key="2">
    <citation type="submission" date="2019-10" db="EMBL/GenBank/DDBJ databases">
        <title>A de novo genome assembly of a pear dwarfing rootstock.</title>
        <authorList>
            <person name="Wang F."/>
            <person name="Wang J."/>
            <person name="Li S."/>
            <person name="Zhang Y."/>
            <person name="Fang M."/>
            <person name="Ma L."/>
            <person name="Zhao Y."/>
            <person name="Jiang S."/>
        </authorList>
    </citation>
    <scope>NUCLEOTIDE SEQUENCE [LARGE SCALE GENOMIC DNA]</scope>
</reference>
<protein>
    <submittedName>
        <fullName evidence="1">Uncharacterized protein</fullName>
    </submittedName>
</protein>
<reference evidence="1 2" key="3">
    <citation type="submission" date="2019-11" db="EMBL/GenBank/DDBJ databases">
        <title>A de novo genome assembly of a pear dwarfing rootstock.</title>
        <authorList>
            <person name="Wang F."/>
            <person name="Wang J."/>
            <person name="Li S."/>
            <person name="Zhang Y."/>
            <person name="Fang M."/>
            <person name="Ma L."/>
            <person name="Zhao Y."/>
            <person name="Jiang S."/>
        </authorList>
    </citation>
    <scope>NUCLEOTIDE SEQUENCE [LARGE SCALE GENOMIC DNA]</scope>
    <source>
        <strain evidence="1">S2</strain>
        <tissue evidence="1">Leaf</tissue>
    </source>
</reference>
<name>A0A5N5GH18_9ROSA</name>
<sequence>MTNVIPHNTVVGSNEVVDQDLSSRSKLLLDYGHTWHPDSFGTQFLNGTLTIARNGLSLDNDWCDPNKVPHWAFKNVTELLQDRVRANPTKFSVMDCFPPSTNILEVDEASLSQASILVDQSNGHRPNDLVSLPHKRVRLAINPKSRCPLHLSNKKNKGTRHKGRGDCGGYTTHLNLSDMAYEDQLITEDPTTPSIRVSKIERFETHEQNKGGDFNELLHIHENEGGPVRPKNQILAFRSTVNDCDLFYLGFDGNQHTWVTTRSDGIKERLDQV</sequence>
<organism evidence="1 2">
    <name type="scientific">Pyrus ussuriensis x Pyrus communis</name>
    <dbReference type="NCBI Taxonomy" id="2448454"/>
    <lineage>
        <taxon>Eukaryota</taxon>
        <taxon>Viridiplantae</taxon>
        <taxon>Streptophyta</taxon>
        <taxon>Embryophyta</taxon>
        <taxon>Tracheophyta</taxon>
        <taxon>Spermatophyta</taxon>
        <taxon>Magnoliopsida</taxon>
        <taxon>eudicotyledons</taxon>
        <taxon>Gunneridae</taxon>
        <taxon>Pentapetalae</taxon>
        <taxon>rosids</taxon>
        <taxon>fabids</taxon>
        <taxon>Rosales</taxon>
        <taxon>Rosaceae</taxon>
        <taxon>Amygdaloideae</taxon>
        <taxon>Maleae</taxon>
        <taxon>Pyrus</taxon>
    </lineage>
</organism>
<comment type="caution">
    <text evidence="1">The sequence shown here is derived from an EMBL/GenBank/DDBJ whole genome shotgun (WGS) entry which is preliminary data.</text>
</comment>
<dbReference type="EMBL" id="SMOL01000458">
    <property type="protein sequence ID" value="KAB2612812.1"/>
    <property type="molecule type" value="Genomic_DNA"/>
</dbReference>
<proteinExistence type="predicted"/>
<gene>
    <name evidence="1" type="ORF">D8674_035128</name>
</gene>
<dbReference type="AlphaFoldDB" id="A0A5N5GH18"/>
<dbReference type="Proteomes" id="UP000327157">
    <property type="component" value="Chromosome 9"/>
</dbReference>